<dbReference type="SMART" id="SM00530">
    <property type="entry name" value="HTH_XRE"/>
    <property type="match status" value="1"/>
</dbReference>
<dbReference type="InterPro" id="IPR050807">
    <property type="entry name" value="TransReg_Diox_bact_type"/>
</dbReference>
<keyword evidence="4" id="KW-1185">Reference proteome</keyword>
<dbReference type="AlphaFoldDB" id="A0A2U1ZR70"/>
<evidence type="ECO:0000259" key="2">
    <source>
        <dbReference type="PROSITE" id="PS50943"/>
    </source>
</evidence>
<reference evidence="3 4" key="1">
    <citation type="submission" date="2018-03" db="EMBL/GenBank/DDBJ databases">
        <title>Genome assembly of novel Miniimonas species PCH200.</title>
        <authorList>
            <person name="Thakur V."/>
            <person name="Kumar V."/>
            <person name="Singh D."/>
        </authorList>
    </citation>
    <scope>NUCLEOTIDE SEQUENCE [LARGE SCALE GENOMIC DNA]</scope>
    <source>
        <strain evidence="3 4">PCH200</strain>
    </source>
</reference>
<sequence>MRVNPLVARSGARVREVRTSRGLSLSALAEAAGIGKGSLSELENGVRNPTLATLYALAAPLQVPLATLLADTPGATLDGDGVAVRLLDTRRSAVDVREVYLLDLAPDAVREATGHGAGVVEHVLVTAGDLEVGRSEATATVTSGGSHSWTSDAAHVYRAGPAGAAAVLTIVTPA</sequence>
<dbReference type="PANTHER" id="PTHR46797:SF1">
    <property type="entry name" value="METHYLPHOSPHONATE SYNTHASE"/>
    <property type="match status" value="1"/>
</dbReference>
<dbReference type="PANTHER" id="PTHR46797">
    <property type="entry name" value="HTH-TYPE TRANSCRIPTIONAL REGULATOR"/>
    <property type="match status" value="1"/>
</dbReference>
<accession>A0A2U1ZR70</accession>
<dbReference type="Proteomes" id="UP000245166">
    <property type="component" value="Unassembled WGS sequence"/>
</dbReference>
<comment type="caution">
    <text evidence="3">The sequence shown here is derived from an EMBL/GenBank/DDBJ whole genome shotgun (WGS) entry which is preliminary data.</text>
</comment>
<gene>
    <name evidence="3" type="ORF">C8046_00605</name>
</gene>
<dbReference type="InterPro" id="IPR014710">
    <property type="entry name" value="RmlC-like_jellyroll"/>
</dbReference>
<protein>
    <submittedName>
        <fullName evidence="3">Transcriptional regulator</fullName>
    </submittedName>
</protein>
<dbReference type="GO" id="GO:0003677">
    <property type="term" value="F:DNA binding"/>
    <property type="evidence" value="ECO:0007669"/>
    <property type="project" value="UniProtKB-KW"/>
</dbReference>
<evidence type="ECO:0000313" key="3">
    <source>
        <dbReference type="EMBL" id="PWD49440.1"/>
    </source>
</evidence>
<dbReference type="OrthoDB" id="9810578at2"/>
<dbReference type="SUPFAM" id="SSF51182">
    <property type="entry name" value="RmlC-like cupins"/>
    <property type="match status" value="1"/>
</dbReference>
<dbReference type="InterPro" id="IPR001387">
    <property type="entry name" value="Cro/C1-type_HTH"/>
</dbReference>
<dbReference type="PROSITE" id="PS50943">
    <property type="entry name" value="HTH_CROC1"/>
    <property type="match status" value="1"/>
</dbReference>
<dbReference type="Pfam" id="PF01381">
    <property type="entry name" value="HTH_3"/>
    <property type="match status" value="1"/>
</dbReference>
<keyword evidence="1" id="KW-0238">DNA-binding</keyword>
<dbReference type="InterPro" id="IPR011051">
    <property type="entry name" value="RmlC_Cupin_sf"/>
</dbReference>
<dbReference type="SUPFAM" id="SSF47413">
    <property type="entry name" value="lambda repressor-like DNA-binding domains"/>
    <property type="match status" value="1"/>
</dbReference>
<dbReference type="InterPro" id="IPR010982">
    <property type="entry name" value="Lambda_DNA-bd_dom_sf"/>
</dbReference>
<evidence type="ECO:0000256" key="1">
    <source>
        <dbReference type="ARBA" id="ARBA00023125"/>
    </source>
</evidence>
<dbReference type="GO" id="GO:0003700">
    <property type="term" value="F:DNA-binding transcription factor activity"/>
    <property type="evidence" value="ECO:0007669"/>
    <property type="project" value="TreeGrafter"/>
</dbReference>
<dbReference type="GO" id="GO:0005829">
    <property type="term" value="C:cytosol"/>
    <property type="evidence" value="ECO:0007669"/>
    <property type="project" value="TreeGrafter"/>
</dbReference>
<dbReference type="CDD" id="cd00093">
    <property type="entry name" value="HTH_XRE"/>
    <property type="match status" value="1"/>
</dbReference>
<proteinExistence type="predicted"/>
<organism evidence="3 4">
    <name type="scientific">Serinibacter arcticus</name>
    <dbReference type="NCBI Taxonomy" id="1655435"/>
    <lineage>
        <taxon>Bacteria</taxon>
        <taxon>Bacillati</taxon>
        <taxon>Actinomycetota</taxon>
        <taxon>Actinomycetes</taxon>
        <taxon>Micrococcales</taxon>
        <taxon>Beutenbergiaceae</taxon>
        <taxon>Serinibacter</taxon>
    </lineage>
</organism>
<dbReference type="EMBL" id="PYHR01000002">
    <property type="protein sequence ID" value="PWD49440.1"/>
    <property type="molecule type" value="Genomic_DNA"/>
</dbReference>
<dbReference type="Gene3D" id="1.10.260.40">
    <property type="entry name" value="lambda repressor-like DNA-binding domains"/>
    <property type="match status" value="1"/>
</dbReference>
<feature type="domain" description="HTH cro/C1-type" evidence="2">
    <location>
        <begin position="14"/>
        <end position="68"/>
    </location>
</feature>
<evidence type="ECO:0000313" key="4">
    <source>
        <dbReference type="Proteomes" id="UP000245166"/>
    </source>
</evidence>
<dbReference type="Gene3D" id="2.60.120.10">
    <property type="entry name" value="Jelly Rolls"/>
    <property type="match status" value="1"/>
</dbReference>
<name>A0A2U1ZR70_9MICO</name>